<feature type="region of interest" description="Disordered" evidence="2">
    <location>
        <begin position="387"/>
        <end position="441"/>
    </location>
</feature>
<feature type="region of interest" description="Disordered" evidence="2">
    <location>
        <begin position="69"/>
        <end position="179"/>
    </location>
</feature>
<feature type="compositionally biased region" description="Low complexity" evidence="2">
    <location>
        <begin position="76"/>
        <end position="115"/>
    </location>
</feature>
<dbReference type="Proteomes" id="UP000813385">
    <property type="component" value="Unassembled WGS sequence"/>
</dbReference>
<gene>
    <name evidence="3" type="ORF">B0T11DRAFT_299650</name>
</gene>
<feature type="coiled-coil region" evidence="1">
    <location>
        <begin position="197"/>
        <end position="263"/>
    </location>
</feature>
<proteinExistence type="predicted"/>
<dbReference type="OrthoDB" id="5427699at2759"/>
<feature type="region of interest" description="Disordered" evidence="2">
    <location>
        <begin position="562"/>
        <end position="643"/>
    </location>
</feature>
<feature type="compositionally biased region" description="Basic and acidic residues" evidence="2">
    <location>
        <begin position="600"/>
        <end position="621"/>
    </location>
</feature>
<dbReference type="AlphaFoldDB" id="A0A8K0X1F2"/>
<accession>A0A8K0X1F2</accession>
<feature type="compositionally biased region" description="Polar residues" evidence="2">
    <location>
        <begin position="569"/>
        <end position="578"/>
    </location>
</feature>
<organism evidence="3 4">
    <name type="scientific">Plectosphaerella cucumerina</name>
    <dbReference type="NCBI Taxonomy" id="40658"/>
    <lineage>
        <taxon>Eukaryota</taxon>
        <taxon>Fungi</taxon>
        <taxon>Dikarya</taxon>
        <taxon>Ascomycota</taxon>
        <taxon>Pezizomycotina</taxon>
        <taxon>Sordariomycetes</taxon>
        <taxon>Hypocreomycetidae</taxon>
        <taxon>Glomerellales</taxon>
        <taxon>Plectosphaerellaceae</taxon>
        <taxon>Plectosphaerella</taxon>
    </lineage>
</organism>
<evidence type="ECO:0000256" key="1">
    <source>
        <dbReference type="SAM" id="Coils"/>
    </source>
</evidence>
<comment type="caution">
    <text evidence="3">The sequence shown here is derived from an EMBL/GenBank/DDBJ whole genome shotgun (WGS) entry which is preliminary data.</text>
</comment>
<protein>
    <submittedName>
        <fullName evidence="3">Uncharacterized protein</fullName>
    </submittedName>
</protein>
<feature type="compositionally biased region" description="Low complexity" evidence="2">
    <location>
        <begin position="465"/>
        <end position="475"/>
    </location>
</feature>
<evidence type="ECO:0000256" key="2">
    <source>
        <dbReference type="SAM" id="MobiDB-lite"/>
    </source>
</evidence>
<keyword evidence="4" id="KW-1185">Reference proteome</keyword>
<feature type="region of interest" description="Disordered" evidence="2">
    <location>
        <begin position="465"/>
        <end position="499"/>
    </location>
</feature>
<sequence length="643" mass="69309">MARLPTDSFLPTSASGPIDTINARTMNHRSSVGPGPLMSNGSNGGGRFIPHSTTSPAGLAHLASQAGYFDTRPTNSHPSSGQQQQHHHAYSPLSSASARPLPQSQSFLSPPDSQSNDAPHGRRTSSLSPPACRDREIPTRQTFSAVTSPVNHPAYPGNGYSPSLSSAVPSQPKNGAVDSATTAQIIRRLSQQNSRLREAWEAERKYMEANRERVEEVYKEERMIMEEERTEWEEEKAAMLEEIRQLRQRVSGLESDNTNLHAAFQRLELDKAGKVARVSVSIPGPRCSGDGSTDIALSSPRHLPVIAGNDLHGTAASTAITDLHSQPRVFSPGGSRISPSTHPETLHFSHFAQNMHPLSPPIDFLGSPKGEDVPIVDIQTIHPELEGVPLRAPAVQRETFTDSGTDDSKSTSRNLSPTEEDGAVLRRHSSKEQTLQVLSAPEPKRLVMHAGHTPNHSLSQFPTAAGTEVATVAGESGSQTPTGLGLEAAPTGDHRDLNGKPVSRLEDSVAFELEASFEDIPEPEPMHEVPDDRPLKGPLMVRNIPAHDEIFFRRLSEKLEDVSRGGQEATPTCMQSANDEGPAQGAKENTQAELPGNDGSADKGPDAHDDDSSSQTPKDDSIEIPLKLKKTTNNFGAPLGTMF</sequence>
<keyword evidence="1" id="KW-0175">Coiled coil</keyword>
<reference evidence="3" key="1">
    <citation type="journal article" date="2021" name="Nat. Commun.">
        <title>Genetic determinants of endophytism in the Arabidopsis root mycobiome.</title>
        <authorList>
            <person name="Mesny F."/>
            <person name="Miyauchi S."/>
            <person name="Thiergart T."/>
            <person name="Pickel B."/>
            <person name="Atanasova L."/>
            <person name="Karlsson M."/>
            <person name="Huettel B."/>
            <person name="Barry K.W."/>
            <person name="Haridas S."/>
            <person name="Chen C."/>
            <person name="Bauer D."/>
            <person name="Andreopoulos W."/>
            <person name="Pangilinan J."/>
            <person name="LaButti K."/>
            <person name="Riley R."/>
            <person name="Lipzen A."/>
            <person name="Clum A."/>
            <person name="Drula E."/>
            <person name="Henrissat B."/>
            <person name="Kohler A."/>
            <person name="Grigoriev I.V."/>
            <person name="Martin F.M."/>
            <person name="Hacquard S."/>
        </authorList>
    </citation>
    <scope>NUCLEOTIDE SEQUENCE</scope>
    <source>
        <strain evidence="3">MPI-CAGE-AT-0016</strain>
    </source>
</reference>
<feature type="region of interest" description="Disordered" evidence="2">
    <location>
        <begin position="26"/>
        <end position="56"/>
    </location>
</feature>
<name>A0A8K0X1F2_9PEZI</name>
<feature type="compositionally biased region" description="Polar residues" evidence="2">
    <location>
        <begin position="160"/>
        <end position="179"/>
    </location>
</feature>
<feature type="region of interest" description="Disordered" evidence="2">
    <location>
        <begin position="1"/>
        <end position="20"/>
    </location>
</feature>
<evidence type="ECO:0000313" key="3">
    <source>
        <dbReference type="EMBL" id="KAH7358609.1"/>
    </source>
</evidence>
<evidence type="ECO:0000313" key="4">
    <source>
        <dbReference type="Proteomes" id="UP000813385"/>
    </source>
</evidence>
<dbReference type="EMBL" id="JAGPXD010000004">
    <property type="protein sequence ID" value="KAH7358609.1"/>
    <property type="molecule type" value="Genomic_DNA"/>
</dbReference>
<feature type="compositionally biased region" description="Polar residues" evidence="2">
    <location>
        <begin position="139"/>
        <end position="150"/>
    </location>
</feature>